<dbReference type="Pfam" id="PF07470">
    <property type="entry name" value="Glyco_hydro_88"/>
    <property type="match status" value="1"/>
</dbReference>
<dbReference type="Gene3D" id="1.50.10.10">
    <property type="match status" value="1"/>
</dbReference>
<dbReference type="AlphaFoldDB" id="A0A3P3R0B7"/>
<name>A0A3P3R0B7_9FIRM</name>
<dbReference type="InterPro" id="IPR012341">
    <property type="entry name" value="6hp_glycosidase-like_sf"/>
</dbReference>
<dbReference type="InterPro" id="IPR008928">
    <property type="entry name" value="6-hairpin_glycosidase_sf"/>
</dbReference>
<keyword evidence="1 2" id="KW-0378">Hydrolase</keyword>
<dbReference type="RefSeq" id="WP_128673266.1">
    <property type="nucleotide sequence ID" value="NZ_RRCO01000001.1"/>
</dbReference>
<protein>
    <submittedName>
        <fullName evidence="2">Glycosyl hydrolase family 88</fullName>
    </submittedName>
</protein>
<evidence type="ECO:0000313" key="3">
    <source>
        <dbReference type="Proteomes" id="UP000272490"/>
    </source>
</evidence>
<dbReference type="GO" id="GO:0016787">
    <property type="term" value="F:hydrolase activity"/>
    <property type="evidence" value="ECO:0007669"/>
    <property type="project" value="UniProtKB-KW"/>
</dbReference>
<dbReference type="EMBL" id="RRCO01000001">
    <property type="protein sequence ID" value="RRJ26906.1"/>
    <property type="molecule type" value="Genomic_DNA"/>
</dbReference>
<dbReference type="InterPro" id="IPR010905">
    <property type="entry name" value="Glyco_hydro_88"/>
</dbReference>
<comment type="caution">
    <text evidence="2">The sequence shown here is derived from an EMBL/GenBank/DDBJ whole genome shotgun (WGS) entry which is preliminary data.</text>
</comment>
<keyword evidence="3" id="KW-1185">Reference proteome</keyword>
<accession>A0A3P3R0B7</accession>
<dbReference type="SUPFAM" id="SSF48208">
    <property type="entry name" value="Six-hairpin glycosidases"/>
    <property type="match status" value="1"/>
</dbReference>
<dbReference type="Proteomes" id="UP000272490">
    <property type="component" value="Unassembled WGS sequence"/>
</dbReference>
<proteinExistence type="predicted"/>
<dbReference type="PANTHER" id="PTHR33886">
    <property type="entry name" value="UNSATURATED RHAMNOGALACTURONAN HYDROLASE (EUROFUNG)"/>
    <property type="match status" value="1"/>
</dbReference>
<dbReference type="GO" id="GO:0005975">
    <property type="term" value="P:carbohydrate metabolic process"/>
    <property type="evidence" value="ECO:0007669"/>
    <property type="project" value="InterPro"/>
</dbReference>
<sequence length="383" mass="45223">MVKKEKYILLDKYIDFLLENSDASSPMWNIERIRSGCKNKWNYIDACMISAYLELYEIKKDKKYLNFCDKFVFAFVNEDGSINTYDIKEYNIDNIRPGKNLFKLFELTGKEKYRKAMDTVYSQLKTMPRTDEGNFWHKKIYPYQVWLDGLYMAQPFYMEYETKYNRMRFCIDSFSQFENVERIMKDTNTGLYYHGYDESRQSLWCDKKTGLSKNFWLRSIGWFILSLVDTALVIDESLYYEFRRLQEMLYNLANDLLKFQDESGMFYQLVDRKDDKDNYLETSGSALISYAFLKAVRNKLLPKRFEDIGKKIFDGILDRYLCVEGEELSIGGICLVAGLGGKENRDGSAEYYYSEPVVKNEAKGVAPLLMAYTEIIRLGMAYD</sequence>
<dbReference type="OrthoDB" id="6381507at2"/>
<dbReference type="InterPro" id="IPR052043">
    <property type="entry name" value="PolySaccharide_Degr_Enz"/>
</dbReference>
<evidence type="ECO:0000313" key="2">
    <source>
        <dbReference type="EMBL" id="RRJ26906.1"/>
    </source>
</evidence>
<reference evidence="2 3" key="1">
    <citation type="submission" date="2018-11" db="EMBL/GenBank/DDBJ databases">
        <title>Genome sequencing of Lachnoanaerobaculum sp. KCOM 2030 (= ChDC B114).</title>
        <authorList>
            <person name="Kook J.-K."/>
            <person name="Park S.-N."/>
            <person name="Lim Y.K."/>
        </authorList>
    </citation>
    <scope>NUCLEOTIDE SEQUENCE [LARGE SCALE GENOMIC DNA]</scope>
    <source>
        <strain evidence="2 3">KCOM 2030</strain>
    </source>
</reference>
<organism evidence="2 3">
    <name type="scientific">Lachnoanaerobaculum gingivalis</name>
    <dbReference type="NCBI Taxonomy" id="2490855"/>
    <lineage>
        <taxon>Bacteria</taxon>
        <taxon>Bacillati</taxon>
        <taxon>Bacillota</taxon>
        <taxon>Clostridia</taxon>
        <taxon>Lachnospirales</taxon>
        <taxon>Lachnospiraceae</taxon>
        <taxon>Lachnoanaerobaculum</taxon>
    </lineage>
</organism>
<gene>
    <name evidence="2" type="ORF">EHV10_02525</name>
</gene>
<evidence type="ECO:0000256" key="1">
    <source>
        <dbReference type="ARBA" id="ARBA00022801"/>
    </source>
</evidence>
<dbReference type="PANTHER" id="PTHR33886:SF8">
    <property type="entry name" value="UNSATURATED RHAMNOGALACTURONAN HYDROLASE (EUROFUNG)"/>
    <property type="match status" value="1"/>
</dbReference>